<evidence type="ECO:0000256" key="1">
    <source>
        <dbReference type="SAM" id="MobiDB-lite"/>
    </source>
</evidence>
<feature type="region of interest" description="Disordered" evidence="1">
    <location>
        <begin position="275"/>
        <end position="317"/>
    </location>
</feature>
<dbReference type="Proteomes" id="UP001597187">
    <property type="component" value="Unassembled WGS sequence"/>
</dbReference>
<evidence type="ECO:0000313" key="3">
    <source>
        <dbReference type="Proteomes" id="UP001597187"/>
    </source>
</evidence>
<feature type="region of interest" description="Disordered" evidence="1">
    <location>
        <begin position="377"/>
        <end position="418"/>
    </location>
</feature>
<feature type="compositionally biased region" description="Acidic residues" evidence="1">
    <location>
        <begin position="280"/>
        <end position="301"/>
    </location>
</feature>
<keyword evidence="3" id="KW-1185">Reference proteome</keyword>
<sequence>MTDSDTIETYVRDHAEVRETIAAADPDNGPWPIHGVAVADGDVLHNNKGERILMTAEQLATAQYSQAASKLTKDHPDYEGSPPVDATVGNNSMHYSAEGEAIVYDATTHDEDIAAGVNGETYGVSIHANFEKGPRDPETGAYVAQNIVLHDLSVVSLGDSPSNTAQFGGRSDLAAWANEGGLEAAVAEGAMADGDEADVEGLVRRLANRLGLIEGAADGMAVDADQGDSRAGESGRDADADSMSNKDDNIEFITANSHFTEELLAEMDADAVEQTRDLVDSEDDSTDDEDGGSDTDADGTDDTPTQIGEMSPEELGTALREQGFVTEDDVGDIAEAANEHASDAEKADEVIAASEDYTEDDREELLASPFLDRIHTKATTPGAAPIPGVGGGRDTAEAAVGGSDGEYNADDFSTGVAE</sequence>
<dbReference type="RefSeq" id="WP_250875030.1">
    <property type="nucleotide sequence ID" value="NZ_JALXFV010000008.1"/>
</dbReference>
<organism evidence="2 3">
    <name type="scientific">Halomarina rubra</name>
    <dbReference type="NCBI Taxonomy" id="2071873"/>
    <lineage>
        <taxon>Archaea</taxon>
        <taxon>Methanobacteriati</taxon>
        <taxon>Methanobacteriota</taxon>
        <taxon>Stenosarchaea group</taxon>
        <taxon>Halobacteria</taxon>
        <taxon>Halobacteriales</taxon>
        <taxon>Natronomonadaceae</taxon>
        <taxon>Halomarina</taxon>
    </lineage>
</organism>
<evidence type="ECO:0008006" key="4">
    <source>
        <dbReference type="Google" id="ProtNLM"/>
    </source>
</evidence>
<protein>
    <recommendedName>
        <fullName evidence="4">Capsid maturation protease</fullName>
    </recommendedName>
</protein>
<reference evidence="2 3" key="1">
    <citation type="journal article" date="2019" name="Int. J. Syst. Evol. Microbiol.">
        <title>The Global Catalogue of Microorganisms (GCM) 10K type strain sequencing project: providing services to taxonomists for standard genome sequencing and annotation.</title>
        <authorList>
            <consortium name="The Broad Institute Genomics Platform"/>
            <consortium name="The Broad Institute Genome Sequencing Center for Infectious Disease"/>
            <person name="Wu L."/>
            <person name="Ma J."/>
        </authorList>
    </citation>
    <scope>NUCLEOTIDE SEQUENCE [LARGE SCALE GENOMIC DNA]</scope>
    <source>
        <strain evidence="2 3">CGMCC 1.12563</strain>
    </source>
</reference>
<dbReference type="AlphaFoldDB" id="A0ABD6AZS9"/>
<feature type="region of interest" description="Disordered" evidence="1">
    <location>
        <begin position="221"/>
        <end position="247"/>
    </location>
</feature>
<name>A0ABD6AZS9_9EURY</name>
<gene>
    <name evidence="2" type="ORF">ACFSBT_17640</name>
</gene>
<comment type="caution">
    <text evidence="2">The sequence shown here is derived from an EMBL/GenBank/DDBJ whole genome shotgun (WGS) entry which is preliminary data.</text>
</comment>
<dbReference type="EMBL" id="JBHUDC010000008">
    <property type="protein sequence ID" value="MFD1515106.1"/>
    <property type="molecule type" value="Genomic_DNA"/>
</dbReference>
<proteinExistence type="predicted"/>
<feature type="compositionally biased region" description="Low complexity" evidence="1">
    <location>
        <begin position="377"/>
        <end position="387"/>
    </location>
</feature>
<feature type="compositionally biased region" description="Basic and acidic residues" evidence="1">
    <location>
        <begin position="227"/>
        <end position="247"/>
    </location>
</feature>
<evidence type="ECO:0000313" key="2">
    <source>
        <dbReference type="EMBL" id="MFD1515106.1"/>
    </source>
</evidence>
<accession>A0ABD6AZS9</accession>